<keyword evidence="3" id="KW-1185">Reference proteome</keyword>
<evidence type="ECO:0000313" key="2">
    <source>
        <dbReference type="EMBL" id="SHJ11625.1"/>
    </source>
</evidence>
<evidence type="ECO:0000256" key="1">
    <source>
        <dbReference type="SAM" id="SignalP"/>
    </source>
</evidence>
<evidence type="ECO:0008006" key="4">
    <source>
        <dbReference type="Google" id="ProtNLM"/>
    </source>
</evidence>
<accession>A0A1M6GNR3</accession>
<dbReference type="AlphaFoldDB" id="A0A1M6GNR3"/>
<sequence length="166" mass="16858">MRPLALSLLLLPACAPAPPPGPLPEVDTSAAAAGTGTARLFFDGRALDLATGVDCAAGCLPRMLGDGIELRAVGGGWTLDLMLLGGGPMNALPEAQGSLTRHAAPAERWEAEGLGSLVLQRAEGGGRVTGGAEFRLCREGREAECSPARLTYDTPVEPVGSAGSAR</sequence>
<feature type="signal peptide" evidence="1">
    <location>
        <begin position="1"/>
        <end position="17"/>
    </location>
</feature>
<gene>
    <name evidence="2" type="ORF">SAMN05444417_2833</name>
</gene>
<proteinExistence type="predicted"/>
<protein>
    <recommendedName>
        <fullName evidence="4">Lipoprotein</fullName>
    </recommendedName>
</protein>
<reference evidence="2 3" key="1">
    <citation type="submission" date="2016-11" db="EMBL/GenBank/DDBJ databases">
        <authorList>
            <person name="Jaros S."/>
            <person name="Januszkiewicz K."/>
            <person name="Wedrychowicz H."/>
        </authorList>
    </citation>
    <scope>NUCLEOTIDE SEQUENCE [LARGE SCALE GENOMIC DNA]</scope>
    <source>
        <strain evidence="2 3">DSM 100565</strain>
    </source>
</reference>
<evidence type="ECO:0000313" key="3">
    <source>
        <dbReference type="Proteomes" id="UP000184292"/>
    </source>
</evidence>
<dbReference type="Proteomes" id="UP000184292">
    <property type="component" value="Unassembled WGS sequence"/>
</dbReference>
<dbReference type="RefSeq" id="WP_073332143.1">
    <property type="nucleotide sequence ID" value="NZ_FQYO01000005.1"/>
</dbReference>
<keyword evidence="1" id="KW-0732">Signal</keyword>
<feature type="chain" id="PRO_5009917820" description="Lipoprotein" evidence="1">
    <location>
        <begin position="18"/>
        <end position="166"/>
    </location>
</feature>
<dbReference type="EMBL" id="FQYO01000005">
    <property type="protein sequence ID" value="SHJ11625.1"/>
    <property type="molecule type" value="Genomic_DNA"/>
</dbReference>
<organism evidence="2 3">
    <name type="scientific">Wenxinia saemankumensis</name>
    <dbReference type="NCBI Taxonomy" id="1447782"/>
    <lineage>
        <taxon>Bacteria</taxon>
        <taxon>Pseudomonadati</taxon>
        <taxon>Pseudomonadota</taxon>
        <taxon>Alphaproteobacteria</taxon>
        <taxon>Rhodobacterales</taxon>
        <taxon>Roseobacteraceae</taxon>
        <taxon>Wenxinia</taxon>
    </lineage>
</organism>
<name>A0A1M6GNR3_9RHOB</name>